<evidence type="ECO:0000256" key="5">
    <source>
        <dbReference type="ARBA" id="ARBA00023136"/>
    </source>
</evidence>
<dbReference type="InterPro" id="IPR032816">
    <property type="entry name" value="VTT_dom"/>
</dbReference>
<feature type="transmembrane region" description="Helical" evidence="6">
    <location>
        <begin position="113"/>
        <end position="133"/>
    </location>
</feature>
<dbReference type="GO" id="GO:0005886">
    <property type="term" value="C:plasma membrane"/>
    <property type="evidence" value="ECO:0007669"/>
    <property type="project" value="UniProtKB-SubCell"/>
</dbReference>
<keyword evidence="5 6" id="KW-0472">Membrane</keyword>
<dbReference type="AlphaFoldDB" id="A0A1V4ET17"/>
<feature type="compositionally biased region" description="Basic residues" evidence="7">
    <location>
        <begin position="47"/>
        <end position="59"/>
    </location>
</feature>
<feature type="region of interest" description="Disordered" evidence="7">
    <location>
        <begin position="36"/>
        <end position="62"/>
    </location>
</feature>
<dbReference type="EMBL" id="MWPS01000026">
    <property type="protein sequence ID" value="OPG15990.1"/>
    <property type="molecule type" value="Genomic_DNA"/>
</dbReference>
<dbReference type="InterPro" id="IPR015414">
    <property type="entry name" value="TMEM64"/>
</dbReference>
<feature type="transmembrane region" description="Helical" evidence="6">
    <location>
        <begin position="145"/>
        <end position="166"/>
    </location>
</feature>
<feature type="transmembrane region" description="Helical" evidence="6">
    <location>
        <begin position="229"/>
        <end position="247"/>
    </location>
</feature>
<dbReference type="PANTHER" id="PTHR12677">
    <property type="entry name" value="GOLGI APPARATUS MEMBRANE PROTEIN TVP38-RELATED"/>
    <property type="match status" value="1"/>
</dbReference>
<dbReference type="Pfam" id="PF09335">
    <property type="entry name" value="VTT_dom"/>
    <property type="match status" value="1"/>
</dbReference>
<sequence>MEISSNLHFLIKIGERLIKRVKKGFRLQKCTRKKSRDKPWNHLSRDHTHRYHNRKRQQRKPPWVYHHIPPHASFCAQRETYAHMAVSRKQRFTRKRGDFMVKATTRQKRGTSIGWTIGTLALGIVSVFLYYRYQHDVSPFIRHAGALGPIAAVILMALLCIIPFPAEFLMVIDMQVFGVWWGILWVWLGAMLGAWVTYLIAKRLGESFARRFVPEKHLHKLSDMVKRHGAIGLLMARIIPLIPFVVLNYASAMLPEVHLLAYLVTTGIGIMPYDLGAALIFLGFSKRWIEWIIAGGVTLVLIWLITLYWQHRHRHREERLKNQVHLNSQAQHPQDLQAASLPDTARRFRETRRRPLP</sequence>
<evidence type="ECO:0000256" key="4">
    <source>
        <dbReference type="ARBA" id="ARBA00022989"/>
    </source>
</evidence>
<evidence type="ECO:0000256" key="7">
    <source>
        <dbReference type="SAM" id="MobiDB-lite"/>
    </source>
</evidence>
<evidence type="ECO:0000313" key="10">
    <source>
        <dbReference type="Proteomes" id="UP000190229"/>
    </source>
</evidence>
<keyword evidence="4 6" id="KW-1133">Transmembrane helix</keyword>
<comment type="subcellular location">
    <subcellularLocation>
        <location evidence="1 6">Cell membrane</location>
        <topology evidence="1 6">Multi-pass membrane protein</topology>
    </subcellularLocation>
</comment>
<keyword evidence="10" id="KW-1185">Reference proteome</keyword>
<dbReference type="PANTHER" id="PTHR12677:SF59">
    <property type="entry name" value="GOLGI APPARATUS MEMBRANE PROTEIN TVP38-RELATED"/>
    <property type="match status" value="1"/>
</dbReference>
<comment type="caution">
    <text evidence="9">The sequence shown here is derived from an EMBL/GenBank/DDBJ whole genome shotgun (WGS) entry which is preliminary data.</text>
</comment>
<name>A0A1V4ET17_9BACL</name>
<evidence type="ECO:0000256" key="6">
    <source>
        <dbReference type="RuleBase" id="RU366058"/>
    </source>
</evidence>
<organism evidence="9 10">
    <name type="scientific">Ferroacidibacillus organovorans</name>
    <dbReference type="NCBI Taxonomy" id="1765683"/>
    <lineage>
        <taxon>Bacteria</taxon>
        <taxon>Bacillati</taxon>
        <taxon>Bacillota</taxon>
        <taxon>Bacilli</taxon>
        <taxon>Bacillales</taxon>
        <taxon>Alicyclobacillaceae</taxon>
        <taxon>Ferroacidibacillus</taxon>
    </lineage>
</organism>
<dbReference type="Proteomes" id="UP000190229">
    <property type="component" value="Unassembled WGS sequence"/>
</dbReference>
<dbReference type="OrthoDB" id="2373868at2"/>
<evidence type="ECO:0000256" key="2">
    <source>
        <dbReference type="ARBA" id="ARBA00022475"/>
    </source>
</evidence>
<feature type="transmembrane region" description="Helical" evidence="6">
    <location>
        <begin position="178"/>
        <end position="201"/>
    </location>
</feature>
<accession>A0A1V4ET17</accession>
<keyword evidence="3 6" id="KW-0812">Transmembrane</keyword>
<keyword evidence="2 6" id="KW-1003">Cell membrane</keyword>
<evidence type="ECO:0000256" key="3">
    <source>
        <dbReference type="ARBA" id="ARBA00022692"/>
    </source>
</evidence>
<gene>
    <name evidence="9" type="ORF">B2M26_10000</name>
</gene>
<feature type="domain" description="VTT" evidence="8">
    <location>
        <begin position="164"/>
        <end position="273"/>
    </location>
</feature>
<evidence type="ECO:0000313" key="9">
    <source>
        <dbReference type="EMBL" id="OPG15990.1"/>
    </source>
</evidence>
<comment type="similarity">
    <text evidence="6">Belongs to the TVP38/TMEM64 family.</text>
</comment>
<feature type="compositionally biased region" description="Basic and acidic residues" evidence="7">
    <location>
        <begin position="37"/>
        <end position="46"/>
    </location>
</feature>
<evidence type="ECO:0000259" key="8">
    <source>
        <dbReference type="Pfam" id="PF09335"/>
    </source>
</evidence>
<feature type="transmembrane region" description="Helical" evidence="6">
    <location>
        <begin position="259"/>
        <end position="284"/>
    </location>
</feature>
<reference evidence="9 10" key="1">
    <citation type="submission" date="2017-02" db="EMBL/GenBank/DDBJ databases">
        <title>Draft genome of Acidibacillus ferrooxidans Huett2.</title>
        <authorList>
            <person name="Schopf S."/>
        </authorList>
    </citation>
    <scope>NUCLEOTIDE SEQUENCE [LARGE SCALE GENOMIC DNA]</scope>
    <source>
        <strain evidence="9 10">Huett2</strain>
    </source>
</reference>
<evidence type="ECO:0000256" key="1">
    <source>
        <dbReference type="ARBA" id="ARBA00004651"/>
    </source>
</evidence>
<proteinExistence type="inferred from homology"/>
<feature type="transmembrane region" description="Helical" evidence="6">
    <location>
        <begin position="291"/>
        <end position="309"/>
    </location>
</feature>
<protein>
    <recommendedName>
        <fullName evidence="6">TVP38/TMEM64 family membrane protein</fullName>
    </recommendedName>
</protein>